<dbReference type="Pfam" id="PF00072">
    <property type="entry name" value="Response_reg"/>
    <property type="match status" value="1"/>
</dbReference>
<dbReference type="SMART" id="SM00448">
    <property type="entry name" value="REC"/>
    <property type="match status" value="1"/>
</dbReference>
<name>A0ABS5I7S1_9PROT</name>
<evidence type="ECO:0000256" key="1">
    <source>
        <dbReference type="ARBA" id="ARBA00010587"/>
    </source>
</evidence>
<organism evidence="7 8">
    <name type="scientific">Magnetospirillum sulfuroxidans</name>
    <dbReference type="NCBI Taxonomy" id="611300"/>
    <lineage>
        <taxon>Bacteria</taxon>
        <taxon>Pseudomonadati</taxon>
        <taxon>Pseudomonadota</taxon>
        <taxon>Alphaproteobacteria</taxon>
        <taxon>Rhodospirillales</taxon>
        <taxon>Rhodospirillaceae</taxon>
        <taxon>Magnetospirillum</taxon>
    </lineage>
</organism>
<dbReference type="InterPro" id="IPR012827">
    <property type="entry name" value="Hemerythrin_metal-bd"/>
</dbReference>
<dbReference type="Pfam" id="PF01814">
    <property type="entry name" value="Hemerythrin"/>
    <property type="match status" value="1"/>
</dbReference>
<keyword evidence="8" id="KW-1185">Reference proteome</keyword>
<feature type="domain" description="Response regulatory" evidence="6">
    <location>
        <begin position="160"/>
        <end position="277"/>
    </location>
</feature>
<dbReference type="NCBIfam" id="NF033749">
    <property type="entry name" value="bact_hemeryth"/>
    <property type="match status" value="1"/>
</dbReference>
<sequence>MATITWNPMMSVGVPSLDADHRTLVGLINDLHRSVGDEEEYATLGSVLKALEEYADHHFAREERVMEICRYPSRDTHQRMHQRLFKQVHDLKAGYDNDRTAVRAKDCLDFLHKWLIEHICSTDMDYRAWVIGHAEALAEAESLSLTGPKTSTSLDWRNLRVLVVDDNQNFAQVMRTILEGVGVANIGIVANLAAAKTRLQGSIVDVVVTDWHVGVESGLELVSWIRRDPALVSLPVLVLSGHERIASRDVALSAGADEFMEKPISARGLLICLSRLMRKEKSA</sequence>
<feature type="modified residue" description="4-aspartylphosphate" evidence="5">
    <location>
        <position position="210"/>
    </location>
</feature>
<evidence type="ECO:0000256" key="4">
    <source>
        <dbReference type="ARBA" id="ARBA00023004"/>
    </source>
</evidence>
<dbReference type="Gene3D" id="3.40.50.2300">
    <property type="match status" value="1"/>
</dbReference>
<evidence type="ECO:0000313" key="7">
    <source>
        <dbReference type="EMBL" id="MBR9970460.1"/>
    </source>
</evidence>
<reference evidence="7 8" key="1">
    <citation type="submission" date="2021-04" db="EMBL/GenBank/DDBJ databases">
        <title>Magnetospirillum sulfuroxidans sp. nov., a facultative chemolithoautotrophic sulfur-oxidizing alphaproteobacterium isolated from freshwater sediment and proposals for Paramagetospirillum gen. nov., and Magnetospirillaceae fam. nov.</title>
        <authorList>
            <person name="Koziaeva V."/>
            <person name="Geelhoed J.S."/>
            <person name="Sorokin D.Y."/>
            <person name="Grouzdev D.S."/>
        </authorList>
    </citation>
    <scope>NUCLEOTIDE SEQUENCE [LARGE SCALE GENOMIC DNA]</scope>
    <source>
        <strain evidence="7 8">J10</strain>
    </source>
</reference>
<keyword evidence="5" id="KW-0597">Phosphoprotein</keyword>
<dbReference type="InterPro" id="IPR001789">
    <property type="entry name" value="Sig_transdc_resp-reg_receiver"/>
</dbReference>
<evidence type="ECO:0000256" key="2">
    <source>
        <dbReference type="ARBA" id="ARBA00022621"/>
    </source>
</evidence>
<keyword evidence="4" id="KW-0408">Iron</keyword>
<dbReference type="CDD" id="cd00156">
    <property type="entry name" value="REC"/>
    <property type="match status" value="1"/>
</dbReference>
<comment type="caution">
    <text evidence="7">The sequence shown here is derived from an EMBL/GenBank/DDBJ whole genome shotgun (WGS) entry which is preliminary data.</text>
</comment>
<dbReference type="SUPFAM" id="SSF47188">
    <property type="entry name" value="Hemerythrin-like"/>
    <property type="match status" value="1"/>
</dbReference>
<proteinExistence type="inferred from homology"/>
<dbReference type="InterPro" id="IPR012312">
    <property type="entry name" value="Hemerythrin-like"/>
</dbReference>
<dbReference type="RefSeq" id="WP_211545951.1">
    <property type="nucleotide sequence ID" value="NZ_JAGTUF010000001.1"/>
</dbReference>
<evidence type="ECO:0000256" key="5">
    <source>
        <dbReference type="PROSITE-ProRule" id="PRU00169"/>
    </source>
</evidence>
<protein>
    <submittedName>
        <fullName evidence="7">Bacteriohemerythrin</fullName>
    </submittedName>
</protein>
<gene>
    <name evidence="7" type="ORF">KEC16_01880</name>
</gene>
<evidence type="ECO:0000313" key="8">
    <source>
        <dbReference type="Proteomes" id="UP000680714"/>
    </source>
</evidence>
<keyword evidence="2" id="KW-0561">Oxygen transport</keyword>
<dbReference type="InterPro" id="IPR050669">
    <property type="entry name" value="Hemerythrin"/>
</dbReference>
<dbReference type="PANTHER" id="PTHR37164">
    <property type="entry name" value="BACTERIOHEMERYTHRIN"/>
    <property type="match status" value="1"/>
</dbReference>
<dbReference type="SUPFAM" id="SSF52172">
    <property type="entry name" value="CheY-like"/>
    <property type="match status" value="1"/>
</dbReference>
<evidence type="ECO:0000256" key="3">
    <source>
        <dbReference type="ARBA" id="ARBA00022723"/>
    </source>
</evidence>
<dbReference type="NCBIfam" id="TIGR02481">
    <property type="entry name" value="hemeryth_dom"/>
    <property type="match status" value="1"/>
</dbReference>
<dbReference type="CDD" id="cd12107">
    <property type="entry name" value="Hemerythrin"/>
    <property type="match status" value="1"/>
</dbReference>
<evidence type="ECO:0000259" key="6">
    <source>
        <dbReference type="PROSITE" id="PS50110"/>
    </source>
</evidence>
<dbReference type="PROSITE" id="PS00550">
    <property type="entry name" value="HEMERYTHRINS"/>
    <property type="match status" value="1"/>
</dbReference>
<dbReference type="Proteomes" id="UP000680714">
    <property type="component" value="Unassembled WGS sequence"/>
</dbReference>
<accession>A0ABS5I7S1</accession>
<keyword evidence="3" id="KW-0479">Metal-binding</keyword>
<keyword evidence="2" id="KW-0813">Transport</keyword>
<dbReference type="InterPro" id="IPR035938">
    <property type="entry name" value="Hemerythrin-like_sf"/>
</dbReference>
<dbReference type="PROSITE" id="PS50110">
    <property type="entry name" value="RESPONSE_REGULATORY"/>
    <property type="match status" value="1"/>
</dbReference>
<dbReference type="PANTHER" id="PTHR37164:SF1">
    <property type="entry name" value="BACTERIOHEMERYTHRIN"/>
    <property type="match status" value="1"/>
</dbReference>
<dbReference type="InterPro" id="IPR011006">
    <property type="entry name" value="CheY-like_superfamily"/>
</dbReference>
<comment type="similarity">
    <text evidence="1">Belongs to the hemerythrin family.</text>
</comment>
<dbReference type="InterPro" id="IPR016131">
    <property type="entry name" value="Haemerythrin_Fe_BS"/>
</dbReference>
<dbReference type="EMBL" id="JAGTUF010000001">
    <property type="protein sequence ID" value="MBR9970460.1"/>
    <property type="molecule type" value="Genomic_DNA"/>
</dbReference>
<dbReference type="Gene3D" id="1.20.120.50">
    <property type="entry name" value="Hemerythrin-like"/>
    <property type="match status" value="1"/>
</dbReference>